<dbReference type="GeneID" id="111463062"/>
<dbReference type="GO" id="GO:0005975">
    <property type="term" value="P:carbohydrate metabolic process"/>
    <property type="evidence" value="ECO:0007669"/>
    <property type="project" value="InterPro"/>
</dbReference>
<dbReference type="SUPFAM" id="SSF51445">
    <property type="entry name" value="(Trans)glycosidases"/>
    <property type="match status" value="1"/>
</dbReference>
<protein>
    <recommendedName>
        <fullName evidence="3 7">Beta-galactosidase</fullName>
        <ecNumber evidence="3 7">3.2.1.23</ecNumber>
    </recommendedName>
</protein>
<dbReference type="Gene3D" id="2.60.120.260">
    <property type="entry name" value="Galactose-binding domain-like"/>
    <property type="match status" value="2"/>
</dbReference>
<evidence type="ECO:0000313" key="12">
    <source>
        <dbReference type="RefSeq" id="XP_022962644.1"/>
    </source>
</evidence>
<dbReference type="Pfam" id="PF02140">
    <property type="entry name" value="SUEL_Lectin"/>
    <property type="match status" value="1"/>
</dbReference>
<reference evidence="12" key="1">
    <citation type="submission" date="2025-08" db="UniProtKB">
        <authorList>
            <consortium name="RefSeq"/>
        </authorList>
    </citation>
    <scope>IDENTIFICATION</scope>
    <source>
        <tissue evidence="12">Young leaves</tissue>
    </source>
</reference>
<gene>
    <name evidence="12" type="primary">LOC111463062</name>
</gene>
<dbReference type="GO" id="GO:0030246">
    <property type="term" value="F:carbohydrate binding"/>
    <property type="evidence" value="ECO:0007669"/>
    <property type="project" value="InterPro"/>
</dbReference>
<evidence type="ECO:0000256" key="2">
    <source>
        <dbReference type="ARBA" id="ARBA00009809"/>
    </source>
</evidence>
<dbReference type="FunFam" id="3.20.20.80:FF:000006">
    <property type="entry name" value="Beta-galactosidase"/>
    <property type="match status" value="1"/>
</dbReference>
<dbReference type="Pfam" id="PF01301">
    <property type="entry name" value="Glyco_hydro_35"/>
    <property type="match status" value="1"/>
</dbReference>
<dbReference type="Pfam" id="PF21467">
    <property type="entry name" value="BetaGal_gal-bd"/>
    <property type="match status" value="1"/>
</dbReference>
<dbReference type="Proteomes" id="UP000504609">
    <property type="component" value="Unplaced"/>
</dbReference>
<dbReference type="PROSITE" id="PS50228">
    <property type="entry name" value="SUEL_LECTIN"/>
    <property type="match status" value="1"/>
</dbReference>
<dbReference type="InterPro" id="IPR017853">
    <property type="entry name" value="GH"/>
</dbReference>
<dbReference type="PANTHER" id="PTHR23421">
    <property type="entry name" value="BETA-GALACTOSIDASE RELATED"/>
    <property type="match status" value="1"/>
</dbReference>
<dbReference type="InterPro" id="IPR000922">
    <property type="entry name" value="Lectin_gal-bd_dom"/>
</dbReference>
<keyword evidence="11" id="KW-1185">Reference proteome</keyword>
<evidence type="ECO:0000256" key="6">
    <source>
        <dbReference type="ARBA" id="ARBA00023295"/>
    </source>
</evidence>
<dbReference type="CDD" id="cd22842">
    <property type="entry name" value="Gal_Rha_Lectin_BGal"/>
    <property type="match status" value="1"/>
</dbReference>
<comment type="catalytic activity">
    <reaction evidence="1 7">
        <text>Hydrolysis of terminal non-reducing beta-D-galactose residues in beta-D-galactosides.</text>
        <dbReference type="EC" id="3.2.1.23"/>
    </reaction>
</comment>
<evidence type="ECO:0000256" key="3">
    <source>
        <dbReference type="ARBA" id="ARBA00012756"/>
    </source>
</evidence>
<evidence type="ECO:0000256" key="9">
    <source>
        <dbReference type="SAM" id="SignalP"/>
    </source>
</evidence>
<dbReference type="InterPro" id="IPR008979">
    <property type="entry name" value="Galactose-bd-like_sf"/>
</dbReference>
<comment type="similarity">
    <text evidence="2 8">Belongs to the glycosyl hydrolase 35 family.</text>
</comment>
<evidence type="ECO:0000256" key="7">
    <source>
        <dbReference type="RuleBase" id="RU000675"/>
    </source>
</evidence>
<feature type="signal peptide" evidence="9">
    <location>
        <begin position="1"/>
        <end position="21"/>
    </location>
</feature>
<sequence length="830" mass="93528">MSYRESLVLLNCLCWAILALALFSSAEKLSVSYDGRALTINGQRKIIISGSIHYPRSTPEMWPFLIDKAKEGGIDAIETYVFWNAHEPQQGQYDFSGNNDLVRFIRTVQEQGLYAILRIGPYVCAEWNYGGFPVWLHNLPGIEFRTKNKVFMDEMEKFSTVIINTMKDYELFASQGGPIIIAQIENEYGNIKGSYGQAGNEYVKWCADLALSYDLSIPWIMCQEDDAPHPIINTCNGFYCDQFKPNSKNSPKMWTENWTGWFKAWGSRDPLRTAEDLAFAVGRFFQYGGTLQNYYMYHGGTNFGRTSGGPYITTSYDYNAPLDEYGNKAQPKWGHLKQLHDLVKSMEEVLTYGEVNHTEYGHLTTATSYTYKGKSSCFFGNAENGDRDITYGNTTYKVRGWSVSILPDCKTEVYNTAEVNTQTTIWEKVSSQVGNFKEPMQWQWRDEKIEFVSREGEVADTAMTANRLLDQKVLTNDSSDYLWYITSFHLSGSDPLFGKNVTLRVKTSGHILHAFLNGRHIGSQHAQKDKYSFVFEKKISDLLLYGFNQISLLSATVGLANYGAHFENSEVGVHGPVELMADGETIRNLSSNEWYYKVGLDGEKSEFFNPNCQLMEPWNYGNLPLNQNFVWYKTTFQTPSGSEAVIVDLMGMGKGHAWVNGLSIGRYWPSYLSIENGCSSSCDFRGAYSDGKCATNCGKPTQRWYHIPRSYLNCGGENTLILFEEFGGTPLDIDIQTTRVKKVCAMPYAGSTLELSCHDRTISDIKFVSFGNPHGTCDSFQKGSCESSTALSVIEEACVGQRECSIEVSEKNLGSTGCKKRNRLAVQVTC</sequence>
<dbReference type="Pfam" id="PF17834">
    <property type="entry name" value="GHD"/>
    <property type="match status" value="1"/>
</dbReference>
<dbReference type="KEGG" id="cmos:111463062"/>
<evidence type="ECO:0000256" key="5">
    <source>
        <dbReference type="ARBA" id="ARBA00022801"/>
    </source>
</evidence>
<dbReference type="SUPFAM" id="SSF49785">
    <property type="entry name" value="Galactose-binding domain-like"/>
    <property type="match status" value="2"/>
</dbReference>
<dbReference type="FunFam" id="2.60.120.260:FF:000142">
    <property type="entry name" value="Beta-galactosidase"/>
    <property type="match status" value="1"/>
</dbReference>
<dbReference type="Gene3D" id="2.60.120.740">
    <property type="match status" value="1"/>
</dbReference>
<feature type="domain" description="SUEL-type lectin" evidence="10">
    <location>
        <begin position="747"/>
        <end position="830"/>
    </location>
</feature>
<dbReference type="InterPro" id="IPR043159">
    <property type="entry name" value="Lectin_gal-bd_sf"/>
</dbReference>
<keyword evidence="5 7" id="KW-0378">Hydrolase</keyword>
<evidence type="ECO:0000256" key="8">
    <source>
        <dbReference type="RuleBase" id="RU003679"/>
    </source>
</evidence>
<dbReference type="InterPro" id="IPR019801">
    <property type="entry name" value="Glyco_hydro_35_CS"/>
</dbReference>
<evidence type="ECO:0000313" key="11">
    <source>
        <dbReference type="Proteomes" id="UP000504609"/>
    </source>
</evidence>
<accession>A0A6J1HHP0</accession>
<evidence type="ECO:0000259" key="10">
    <source>
        <dbReference type="PROSITE" id="PS50228"/>
    </source>
</evidence>
<keyword evidence="6 7" id="KW-0326">Glycosidase</keyword>
<dbReference type="AlphaFoldDB" id="A0A6J1HHP0"/>
<evidence type="ECO:0000256" key="1">
    <source>
        <dbReference type="ARBA" id="ARBA00001412"/>
    </source>
</evidence>
<dbReference type="InterPro" id="IPR031330">
    <property type="entry name" value="Gly_Hdrlase_35_cat"/>
</dbReference>
<dbReference type="InterPro" id="IPR041392">
    <property type="entry name" value="GHD"/>
</dbReference>
<dbReference type="Gene3D" id="3.20.20.80">
    <property type="entry name" value="Glycosidases"/>
    <property type="match status" value="1"/>
</dbReference>
<organism evidence="11 12">
    <name type="scientific">Cucurbita moschata</name>
    <name type="common">Winter crookneck squash</name>
    <name type="synonym">Cucurbita pepo var. moschata</name>
    <dbReference type="NCBI Taxonomy" id="3662"/>
    <lineage>
        <taxon>Eukaryota</taxon>
        <taxon>Viridiplantae</taxon>
        <taxon>Streptophyta</taxon>
        <taxon>Embryophyta</taxon>
        <taxon>Tracheophyta</taxon>
        <taxon>Spermatophyta</taxon>
        <taxon>Magnoliopsida</taxon>
        <taxon>eudicotyledons</taxon>
        <taxon>Gunneridae</taxon>
        <taxon>Pentapetalae</taxon>
        <taxon>rosids</taxon>
        <taxon>fabids</taxon>
        <taxon>Cucurbitales</taxon>
        <taxon>Cucurbitaceae</taxon>
        <taxon>Cucurbiteae</taxon>
        <taxon>Cucurbita</taxon>
    </lineage>
</organism>
<feature type="chain" id="PRO_5026970170" description="Beta-galactosidase" evidence="9">
    <location>
        <begin position="22"/>
        <end position="830"/>
    </location>
</feature>
<dbReference type="RefSeq" id="XP_022962644.1">
    <property type="nucleotide sequence ID" value="XM_023106876.1"/>
</dbReference>
<keyword evidence="4 9" id="KW-0732">Signal</keyword>
<evidence type="ECO:0000256" key="4">
    <source>
        <dbReference type="ARBA" id="ARBA00022729"/>
    </source>
</evidence>
<dbReference type="PROSITE" id="PS01182">
    <property type="entry name" value="GLYCOSYL_HYDROL_F35"/>
    <property type="match status" value="1"/>
</dbReference>
<dbReference type="InterPro" id="IPR001944">
    <property type="entry name" value="Glycoside_Hdrlase_35"/>
</dbReference>
<dbReference type="PRINTS" id="PR00742">
    <property type="entry name" value="GLHYDRLASE35"/>
</dbReference>
<dbReference type="InterPro" id="IPR048913">
    <property type="entry name" value="BetaGal_gal-bd"/>
</dbReference>
<name>A0A6J1HHP0_CUCMO</name>
<proteinExistence type="inferred from homology"/>
<dbReference type="GO" id="GO:0004565">
    <property type="term" value="F:beta-galactosidase activity"/>
    <property type="evidence" value="ECO:0007669"/>
    <property type="project" value="UniProtKB-EC"/>
</dbReference>
<dbReference type="EC" id="3.2.1.23" evidence="3 7"/>